<comment type="caution">
    <text evidence="2">The sequence shown here is derived from an EMBL/GenBank/DDBJ whole genome shotgun (WGS) entry which is preliminary data.</text>
</comment>
<evidence type="ECO:0000313" key="3">
    <source>
        <dbReference type="EMBL" id="RHK40654.1"/>
    </source>
</evidence>
<dbReference type="InterPro" id="IPR035940">
    <property type="entry name" value="CAP_sf"/>
</dbReference>
<name>A0A374MWI2_9FIRM</name>
<feature type="compositionally biased region" description="Low complexity" evidence="1">
    <location>
        <begin position="225"/>
        <end position="243"/>
    </location>
</feature>
<gene>
    <name evidence="3" type="ORF">DW068_04100</name>
    <name evidence="2" type="ORF">DXD91_15755</name>
</gene>
<proteinExistence type="predicted"/>
<evidence type="ECO:0000313" key="4">
    <source>
        <dbReference type="Proteomes" id="UP000262524"/>
    </source>
</evidence>
<sequence length="471" mass="52859">MRKSFTILCLLLVILGVEWGVKAKMPINRPSNIQEKEETPWYESRYSTPKADADWVLDEEIPVNYIPVPGKDNIYMQVDNNGNVKKYWKRTQQADGSWVWSKYDPNIPDNYEPVKGLKNVYKVTSKDGTIKYLKYIRNKDNSFAFVEVDKNGKSIDEGKSAESVPNNYKHISKDVYAVYDKNNVLTGYRKRVKNKKGKYIWKETDKPKTSSDDINAINKALTGDSATKAASSTSAQNNTSSNNEISAIGSDSSNQKRSNNSDGTYTVTETSQDTKVENGVRITYETTIQKIYKKDGTLLKTKKIGPQVINKETLTAADSPDKSKIKSTLDKELARVSSRVEFDTKKANDVLTKLNAQRKSEGLSSLSMDTSSEAYKLACIRAADMAIYDYSSSTSPMYGTLNDMCNLWKISSSHPSENIWKAPSKTADEIHSRFQSNDGSRKIRMSNGYSNVGIAVIEKNGNTYIAEIYLS</sequence>
<dbReference type="RefSeq" id="WP_117983778.1">
    <property type="nucleotide sequence ID" value="NZ_QRNJ01000010.1"/>
</dbReference>
<reference evidence="4 5" key="1">
    <citation type="submission" date="2018-08" db="EMBL/GenBank/DDBJ databases">
        <title>A genome reference for cultivated species of the human gut microbiota.</title>
        <authorList>
            <person name="Zou Y."/>
            <person name="Xue W."/>
            <person name="Luo G."/>
        </authorList>
    </citation>
    <scope>NUCLEOTIDE SEQUENCE [LARGE SCALE GENOMIC DNA]</scope>
    <source>
        <strain evidence="3 5">AF45-14BH</strain>
        <strain evidence="2 4">TM10-1AC</strain>
    </source>
</reference>
<feature type="region of interest" description="Disordered" evidence="1">
    <location>
        <begin position="225"/>
        <end position="273"/>
    </location>
</feature>
<evidence type="ECO:0000313" key="2">
    <source>
        <dbReference type="EMBL" id="RGI75849.1"/>
    </source>
</evidence>
<feature type="compositionally biased region" description="Polar residues" evidence="1">
    <location>
        <begin position="249"/>
        <end position="271"/>
    </location>
</feature>
<dbReference type="Proteomes" id="UP000283497">
    <property type="component" value="Unassembled WGS sequence"/>
</dbReference>
<organism evidence="2 4">
    <name type="scientific">Anaerobutyricum hallii</name>
    <dbReference type="NCBI Taxonomy" id="39488"/>
    <lineage>
        <taxon>Bacteria</taxon>
        <taxon>Bacillati</taxon>
        <taxon>Bacillota</taxon>
        <taxon>Clostridia</taxon>
        <taxon>Lachnospirales</taxon>
        <taxon>Lachnospiraceae</taxon>
        <taxon>Anaerobutyricum</taxon>
    </lineage>
</organism>
<dbReference type="EMBL" id="QRNJ01000010">
    <property type="protein sequence ID" value="RHK40654.1"/>
    <property type="molecule type" value="Genomic_DNA"/>
</dbReference>
<dbReference type="CDD" id="cd05379">
    <property type="entry name" value="CAP_bacterial"/>
    <property type="match status" value="1"/>
</dbReference>
<dbReference type="EMBL" id="QSOE01000207">
    <property type="protein sequence ID" value="RGI75849.1"/>
    <property type="molecule type" value="Genomic_DNA"/>
</dbReference>
<dbReference type="Gene3D" id="3.40.33.10">
    <property type="entry name" value="CAP"/>
    <property type="match status" value="1"/>
</dbReference>
<evidence type="ECO:0000313" key="5">
    <source>
        <dbReference type="Proteomes" id="UP000283497"/>
    </source>
</evidence>
<accession>A0A374MWI2</accession>
<dbReference type="Proteomes" id="UP000262524">
    <property type="component" value="Unassembled WGS sequence"/>
</dbReference>
<dbReference type="AlphaFoldDB" id="A0A374MWI2"/>
<protein>
    <submittedName>
        <fullName evidence="2">CAP domain-containing protein</fullName>
    </submittedName>
</protein>
<evidence type="ECO:0000256" key="1">
    <source>
        <dbReference type="SAM" id="MobiDB-lite"/>
    </source>
</evidence>